<keyword evidence="5" id="KW-1185">Reference proteome</keyword>
<dbReference type="STRING" id="1344003.SAMN05445060_0812"/>
<dbReference type="Proteomes" id="UP000186218">
    <property type="component" value="Unassembled WGS sequence"/>
</dbReference>
<gene>
    <name evidence="4" type="ORF">SAMN05445060_0812</name>
</gene>
<dbReference type="PANTHER" id="PTHR43072">
    <property type="entry name" value="N-ACETYLTRANSFERASE"/>
    <property type="match status" value="1"/>
</dbReference>
<evidence type="ECO:0000259" key="3">
    <source>
        <dbReference type="PROSITE" id="PS51186"/>
    </source>
</evidence>
<dbReference type="PROSITE" id="PS51186">
    <property type="entry name" value="GNAT"/>
    <property type="match status" value="1"/>
</dbReference>
<evidence type="ECO:0000313" key="4">
    <source>
        <dbReference type="EMBL" id="SIR77805.1"/>
    </source>
</evidence>
<accession>A0A1N7DQ42</accession>
<evidence type="ECO:0000256" key="1">
    <source>
        <dbReference type="ARBA" id="ARBA00022679"/>
    </source>
</evidence>
<evidence type="ECO:0000313" key="5">
    <source>
        <dbReference type="Proteomes" id="UP000186218"/>
    </source>
</evidence>
<dbReference type="GO" id="GO:0016747">
    <property type="term" value="F:acyltransferase activity, transferring groups other than amino-acyl groups"/>
    <property type="evidence" value="ECO:0007669"/>
    <property type="project" value="InterPro"/>
</dbReference>
<protein>
    <submittedName>
        <fullName evidence="4">Phosphinothricin acetyltransferase</fullName>
    </submittedName>
</protein>
<dbReference type="RefSeq" id="WP_076477368.1">
    <property type="nucleotide sequence ID" value="NZ_FTNT01000002.1"/>
</dbReference>
<sequence>MSVTIRPAAPDDCAQIAEIYRHYVDHSVITFDYESPSVGEWQTKRAAIDTAGRPFLVGVEHDGTVVGFAYLNDFRPKQAYDWTVEDTIYLHPRHVGHGTGRRLLTELIAAARPETVRRVIAVIAVIDNDASVRLHARAGFTEVGTLRRVGFKHDTWVDCVFMQLDLDPGDDPDIAPG</sequence>
<dbReference type="Gene3D" id="3.40.630.30">
    <property type="match status" value="1"/>
</dbReference>
<reference evidence="4 5" key="1">
    <citation type="submission" date="2017-01" db="EMBL/GenBank/DDBJ databases">
        <authorList>
            <person name="Mah S.A."/>
            <person name="Swanson W.J."/>
            <person name="Moy G.W."/>
            <person name="Vacquier V.D."/>
        </authorList>
    </citation>
    <scope>NUCLEOTIDE SEQUENCE [LARGE SCALE GENOMIC DNA]</scope>
    <source>
        <strain evidence="4 5">CPCC 203464</strain>
    </source>
</reference>
<name>A0A1N7DQ42_9NOCA</name>
<dbReference type="InterPro" id="IPR000182">
    <property type="entry name" value="GNAT_dom"/>
</dbReference>
<evidence type="ECO:0000256" key="2">
    <source>
        <dbReference type="ARBA" id="ARBA00023315"/>
    </source>
</evidence>
<dbReference type="CDD" id="cd04301">
    <property type="entry name" value="NAT_SF"/>
    <property type="match status" value="1"/>
</dbReference>
<dbReference type="Pfam" id="PF00583">
    <property type="entry name" value="Acetyltransf_1"/>
    <property type="match status" value="1"/>
</dbReference>
<proteinExistence type="predicted"/>
<dbReference type="EMBL" id="FTNT01000002">
    <property type="protein sequence ID" value="SIR77805.1"/>
    <property type="molecule type" value="Genomic_DNA"/>
</dbReference>
<dbReference type="SUPFAM" id="SSF55729">
    <property type="entry name" value="Acyl-CoA N-acyltransferases (Nat)"/>
    <property type="match status" value="1"/>
</dbReference>
<dbReference type="InterPro" id="IPR016181">
    <property type="entry name" value="Acyl_CoA_acyltransferase"/>
</dbReference>
<keyword evidence="2" id="KW-0012">Acyltransferase</keyword>
<organism evidence="4 5">
    <name type="scientific">Williamsia sterculiae</name>
    <dbReference type="NCBI Taxonomy" id="1344003"/>
    <lineage>
        <taxon>Bacteria</taxon>
        <taxon>Bacillati</taxon>
        <taxon>Actinomycetota</taxon>
        <taxon>Actinomycetes</taxon>
        <taxon>Mycobacteriales</taxon>
        <taxon>Nocardiaceae</taxon>
        <taxon>Williamsia</taxon>
    </lineage>
</organism>
<keyword evidence="1 4" id="KW-0808">Transferase</keyword>
<dbReference type="OrthoDB" id="3173333at2"/>
<dbReference type="AlphaFoldDB" id="A0A1N7DQ42"/>
<feature type="domain" description="N-acetyltransferase" evidence="3">
    <location>
        <begin position="3"/>
        <end position="167"/>
    </location>
</feature>
<dbReference type="PANTHER" id="PTHR43072:SF23">
    <property type="entry name" value="UPF0039 PROTEIN C11D3.02C"/>
    <property type="match status" value="1"/>
</dbReference>